<accession>A0A934NSR3</accession>
<keyword evidence="3" id="KW-1185">Reference proteome</keyword>
<name>A0A934NSR3_9NOCA</name>
<dbReference type="InterPro" id="IPR005152">
    <property type="entry name" value="Lipase_secreted"/>
</dbReference>
<protein>
    <submittedName>
        <fullName evidence="2">Lipase</fullName>
    </submittedName>
</protein>
<proteinExistence type="predicted"/>
<dbReference type="GO" id="GO:0016042">
    <property type="term" value="P:lipid catabolic process"/>
    <property type="evidence" value="ECO:0007669"/>
    <property type="project" value="InterPro"/>
</dbReference>
<dbReference type="Proteomes" id="UP000655868">
    <property type="component" value="Unassembled WGS sequence"/>
</dbReference>
<sequence>MCTKFPESAGCRTPLTGGSLPTDTACLARAEAAQLNRAEFTPARRVAAATLLAATLFVGACATSDQPDPDRSASGATAAPTAPSTTPQTPPPVGAERGALTAQQPGAPTLGAASVTTIRYRSTSGVDGGGTEVSGTVFVPEGTPPPGGWPVVTVGHGTTGVGDECAPSRHDDLLGSIRLVKPLLERGYVVTVSDLQGLGTDGPHPYLEPNSAAYDLIDAVRAARILVPDASTRWAALGVSQGGQASWAAAERANDYGDGLEFVGSANLSPAADISGFVNADGNVEVTVPQQMFLPTLIAGLTVLHPELNADAYLHGELAANKDTLLACTGPAVVRKLSVAQKLSPEDSRPSTPADVDRMRGWLTELALPKVRAAGPMLVVIGEKDTVILPQWTREAVVRACELGDVVALDAQPDQAHADSRAVPPAVEWIADRFDGMPAPNTCGG</sequence>
<dbReference type="InterPro" id="IPR029058">
    <property type="entry name" value="AB_hydrolase_fold"/>
</dbReference>
<feature type="region of interest" description="Disordered" evidence="1">
    <location>
        <begin position="64"/>
        <end position="147"/>
    </location>
</feature>
<organism evidence="2 3">
    <name type="scientific">Antrihabitans stalagmiti</name>
    <dbReference type="NCBI Taxonomy" id="2799499"/>
    <lineage>
        <taxon>Bacteria</taxon>
        <taxon>Bacillati</taxon>
        <taxon>Actinomycetota</taxon>
        <taxon>Actinomycetes</taxon>
        <taxon>Mycobacteriales</taxon>
        <taxon>Nocardiaceae</taxon>
        <taxon>Antrihabitans</taxon>
    </lineage>
</organism>
<dbReference type="Gene3D" id="3.40.50.1820">
    <property type="entry name" value="alpha/beta hydrolase"/>
    <property type="match status" value="2"/>
</dbReference>
<evidence type="ECO:0000313" key="2">
    <source>
        <dbReference type="EMBL" id="MBJ8340632.1"/>
    </source>
</evidence>
<gene>
    <name evidence="2" type="ORF">JGU71_17210</name>
</gene>
<dbReference type="SUPFAM" id="SSF53474">
    <property type="entry name" value="alpha/beta-Hydrolases"/>
    <property type="match status" value="1"/>
</dbReference>
<dbReference type="AlphaFoldDB" id="A0A934NSR3"/>
<reference evidence="2" key="1">
    <citation type="submission" date="2020-12" db="EMBL/GenBank/DDBJ databases">
        <title>Antrihabitans popcorni sp. nov. and Antrihabitans auranticaus sp. nov., isolated from a larva cave.</title>
        <authorList>
            <person name="Lee S.D."/>
            <person name="Kim I.S."/>
        </authorList>
    </citation>
    <scope>NUCLEOTIDE SEQUENCE</scope>
    <source>
        <strain evidence="2">YC3-6</strain>
    </source>
</reference>
<dbReference type="EMBL" id="JAEMNV010000005">
    <property type="protein sequence ID" value="MBJ8340632.1"/>
    <property type="molecule type" value="Genomic_DNA"/>
</dbReference>
<dbReference type="GO" id="GO:0004806">
    <property type="term" value="F:triacylglycerol lipase activity"/>
    <property type="evidence" value="ECO:0007669"/>
    <property type="project" value="InterPro"/>
</dbReference>
<dbReference type="Pfam" id="PF03583">
    <property type="entry name" value="LIP"/>
    <property type="match status" value="1"/>
</dbReference>
<comment type="caution">
    <text evidence="2">The sequence shown here is derived from an EMBL/GenBank/DDBJ whole genome shotgun (WGS) entry which is preliminary data.</text>
</comment>
<evidence type="ECO:0000256" key="1">
    <source>
        <dbReference type="SAM" id="MobiDB-lite"/>
    </source>
</evidence>
<evidence type="ECO:0000313" key="3">
    <source>
        <dbReference type="Proteomes" id="UP000655868"/>
    </source>
</evidence>
<feature type="compositionally biased region" description="Low complexity" evidence="1">
    <location>
        <begin position="72"/>
        <end position="87"/>
    </location>
</feature>
<dbReference type="PIRSF" id="PIRSF029171">
    <property type="entry name" value="Esterase_LipA"/>
    <property type="match status" value="1"/>
</dbReference>
<feature type="compositionally biased region" description="Polar residues" evidence="1">
    <location>
        <begin position="114"/>
        <end position="125"/>
    </location>
</feature>
<dbReference type="PANTHER" id="PTHR34853">
    <property type="match status" value="1"/>
</dbReference>
<dbReference type="PANTHER" id="PTHR34853:SF1">
    <property type="entry name" value="LIPASE 5"/>
    <property type="match status" value="1"/>
</dbReference>